<accession>A0A7D5Z4F7</accession>
<reference evidence="1 2" key="1">
    <citation type="journal article" date="2016" name="Int. J. Syst. Evol. Microbiol.">
        <title>Chitinibacter fontanus sp. nov., isolated from a spring.</title>
        <authorList>
            <person name="Sheu S.Y."/>
            <person name="Li Y.S."/>
            <person name="Young C.C."/>
            <person name="Chen W.M."/>
        </authorList>
    </citation>
    <scope>NUCLEOTIDE SEQUENCE [LARGE SCALE GENOMIC DNA]</scope>
    <source>
        <strain evidence="1 2">STM-7</strain>
    </source>
</reference>
<gene>
    <name evidence="1" type="ORF">HZU75_05290</name>
</gene>
<dbReference type="EMBL" id="CP058952">
    <property type="protein sequence ID" value="QLI80983.1"/>
    <property type="molecule type" value="Genomic_DNA"/>
</dbReference>
<protein>
    <submittedName>
        <fullName evidence="1">Uncharacterized protein</fullName>
    </submittedName>
</protein>
<proteinExistence type="predicted"/>
<evidence type="ECO:0000313" key="2">
    <source>
        <dbReference type="Proteomes" id="UP000510822"/>
    </source>
</evidence>
<dbReference type="Proteomes" id="UP000510822">
    <property type="component" value="Chromosome"/>
</dbReference>
<name>A0A7D5Z4F7_9NEIS</name>
<organism evidence="1 2">
    <name type="scientific">Chitinibacter fontanus</name>
    <dbReference type="NCBI Taxonomy" id="1737446"/>
    <lineage>
        <taxon>Bacteria</taxon>
        <taxon>Pseudomonadati</taxon>
        <taxon>Pseudomonadota</taxon>
        <taxon>Betaproteobacteria</taxon>
        <taxon>Neisseriales</taxon>
        <taxon>Chitinibacteraceae</taxon>
        <taxon>Chitinibacter</taxon>
    </lineage>
</organism>
<dbReference type="RefSeq" id="WP_180308114.1">
    <property type="nucleotide sequence ID" value="NZ_CP058952.1"/>
</dbReference>
<keyword evidence="2" id="KW-1185">Reference proteome</keyword>
<evidence type="ECO:0000313" key="1">
    <source>
        <dbReference type="EMBL" id="QLI80983.1"/>
    </source>
</evidence>
<dbReference type="AlphaFoldDB" id="A0A7D5Z4F7"/>
<sequence>MNVVLPFAEPDEPQNLVVSSAPSTKTLAEHFGVNVVTTNLAGVGTVQALPEPAEVEPVQRFGAAKATDAINERLAAVIICLIMLNSPNFKGISLIIGLS</sequence>
<dbReference type="KEGG" id="cfon:HZU75_05290"/>